<organism evidence="1 2">
    <name type="scientific">Methanocorpusculum petauri</name>
    <dbReference type="NCBI Taxonomy" id="3002863"/>
    <lineage>
        <taxon>Archaea</taxon>
        <taxon>Methanobacteriati</taxon>
        <taxon>Methanobacteriota</taxon>
        <taxon>Stenosarchaea group</taxon>
        <taxon>Methanomicrobia</taxon>
        <taxon>Methanomicrobiales</taxon>
        <taxon>Methanocorpusculaceae</taxon>
        <taxon>Methanocorpusculum</taxon>
    </lineage>
</organism>
<dbReference type="Gene3D" id="2.160.10.10">
    <property type="entry name" value="Hexapeptide repeat proteins"/>
    <property type="match status" value="1"/>
</dbReference>
<dbReference type="InterPro" id="IPR047324">
    <property type="entry name" value="LbH_gamma_CA-like"/>
</dbReference>
<gene>
    <name evidence="1" type="ORF">O0S10_02645</name>
</gene>
<dbReference type="Proteomes" id="UP001141422">
    <property type="component" value="Unassembled WGS sequence"/>
</dbReference>
<dbReference type="Pfam" id="PF00132">
    <property type="entry name" value="Hexapep"/>
    <property type="match status" value="1"/>
</dbReference>
<dbReference type="SUPFAM" id="SSF51161">
    <property type="entry name" value="Trimeric LpxA-like enzymes"/>
    <property type="match status" value="1"/>
</dbReference>
<dbReference type="EMBL" id="JAPTGB010000004">
    <property type="protein sequence ID" value="MCZ0860128.1"/>
    <property type="molecule type" value="Genomic_DNA"/>
</dbReference>
<protein>
    <submittedName>
        <fullName evidence="1">Gamma carbonic anhydrase family protein</fullName>
    </submittedName>
</protein>
<reference evidence="1" key="1">
    <citation type="submission" date="2022-12" db="EMBL/GenBank/DDBJ databases">
        <title>Isolation and characterisation of novel Methanocorpusculum spp. from native Australian herbivores indicates the genus is ancestrally host-associated.</title>
        <authorList>
            <person name="Volmer J.G."/>
            <person name="Soo R.M."/>
            <person name="Evans P.N."/>
            <person name="Hoedt E.C."/>
            <person name="Astorga Alsina A.L."/>
            <person name="Woodcroft B.J."/>
            <person name="Tyson G.W."/>
            <person name="Hugenholtz P."/>
            <person name="Morrison M."/>
        </authorList>
    </citation>
    <scope>NUCLEOTIDE SEQUENCE</scope>
    <source>
        <strain evidence="1">MG</strain>
    </source>
</reference>
<dbReference type="InterPro" id="IPR011004">
    <property type="entry name" value="Trimer_LpxA-like_sf"/>
</dbReference>
<keyword evidence="2" id="KW-1185">Reference proteome</keyword>
<comment type="caution">
    <text evidence="1">The sequence shown here is derived from an EMBL/GenBank/DDBJ whole genome shotgun (WGS) entry which is preliminary data.</text>
</comment>
<dbReference type="CDD" id="cd04645">
    <property type="entry name" value="LbH_gamma_CA_like"/>
    <property type="match status" value="1"/>
</dbReference>
<name>A0ABT4IEF4_9EURY</name>
<dbReference type="PANTHER" id="PTHR13061:SF29">
    <property type="entry name" value="GAMMA CARBONIC ANHYDRASE-LIKE 1, MITOCHONDRIAL-RELATED"/>
    <property type="match status" value="1"/>
</dbReference>
<dbReference type="PANTHER" id="PTHR13061">
    <property type="entry name" value="DYNACTIN SUBUNIT P25"/>
    <property type="match status" value="1"/>
</dbReference>
<dbReference type="RefSeq" id="WP_268924350.1">
    <property type="nucleotide sequence ID" value="NZ_JAPTGB010000004.1"/>
</dbReference>
<evidence type="ECO:0000313" key="2">
    <source>
        <dbReference type="Proteomes" id="UP001141422"/>
    </source>
</evidence>
<evidence type="ECO:0000313" key="1">
    <source>
        <dbReference type="EMBL" id="MCZ0860128.1"/>
    </source>
</evidence>
<proteinExistence type="predicted"/>
<dbReference type="InterPro" id="IPR001451">
    <property type="entry name" value="Hexapep"/>
</dbReference>
<sequence length="174" mass="18085">MDISEGLPKLTCGGKKGERTFVAPNATIAGDVTLGDDVTVLFGAVLRADMAPITIGSRSNVQDNVVIHASIGHPVTIGKNVSLGHGAIIHGCTIEDDCLIGMGAIVLNGAVIGRGSLIAAGALVSERKVIPENSLVMGVPGKVVRELTAEETAGNRKNADTYVDVGRRYRNEWA</sequence>
<dbReference type="InterPro" id="IPR050484">
    <property type="entry name" value="Transf_Hexapept/Carb_Anhydrase"/>
</dbReference>
<accession>A0ABT4IEF4</accession>